<evidence type="ECO:0000313" key="3">
    <source>
        <dbReference type="Proteomes" id="UP000232323"/>
    </source>
</evidence>
<reference evidence="2 3" key="1">
    <citation type="submission" date="2017-08" db="EMBL/GenBank/DDBJ databases">
        <title>Acidophilic green algal genome provides insights into adaptation to an acidic environment.</title>
        <authorList>
            <person name="Hirooka S."/>
            <person name="Hirose Y."/>
            <person name="Kanesaki Y."/>
            <person name="Higuchi S."/>
            <person name="Fujiwara T."/>
            <person name="Onuma R."/>
            <person name="Era A."/>
            <person name="Ohbayashi R."/>
            <person name="Uzuka A."/>
            <person name="Nozaki H."/>
            <person name="Yoshikawa H."/>
            <person name="Miyagishima S.Y."/>
        </authorList>
    </citation>
    <scope>NUCLEOTIDE SEQUENCE [LARGE SCALE GENOMIC DNA]</scope>
    <source>
        <strain evidence="2 3">NIES-2499</strain>
    </source>
</reference>
<evidence type="ECO:0000313" key="2">
    <source>
        <dbReference type="EMBL" id="GAX77342.1"/>
    </source>
</evidence>
<keyword evidence="3" id="KW-1185">Reference proteome</keyword>
<organism evidence="2 3">
    <name type="scientific">Chlamydomonas eustigma</name>
    <dbReference type="NCBI Taxonomy" id="1157962"/>
    <lineage>
        <taxon>Eukaryota</taxon>
        <taxon>Viridiplantae</taxon>
        <taxon>Chlorophyta</taxon>
        <taxon>core chlorophytes</taxon>
        <taxon>Chlorophyceae</taxon>
        <taxon>CS clade</taxon>
        <taxon>Chlamydomonadales</taxon>
        <taxon>Chlamydomonadaceae</taxon>
        <taxon>Chlamydomonas</taxon>
    </lineage>
</organism>
<dbReference type="Proteomes" id="UP000232323">
    <property type="component" value="Unassembled WGS sequence"/>
</dbReference>
<protein>
    <submittedName>
        <fullName evidence="2">Uncharacterized protein</fullName>
    </submittedName>
</protein>
<gene>
    <name evidence="2" type="ORF">CEUSTIGMA_g4788.t1</name>
</gene>
<sequence>MADETHGLAGEIRASIVSDQFDLSGYTEARVKDLVVAAFSTPLTAPKEMVRFTFLVGGGKLVRARYDEDLPKWVAAALRAIGYAEDRSAAETFDSQGTFKQQHDTGQNLKYVIIYPRVACSTSTSGKDEAVILVDPKSPQYIMCAADLEAFKTKFGQKISSWRQSKRLLKILQDNNEQVRAIEAKLCTGAPLTPLEQCVYDGNSGANEEKIAWLQGEIRKYVDEGRLTASEKLELQASLEASLKTVDEKIAEAIAADKPKKAEKLQEMKVEALARKAAAEKINPIQLRLRYGDEVVRLRLLLLPLIELEKKGRSMSLTMDDLTILRDKPDIEEDIVKLETASRGWFEEEEDFQARCAFEANTARIRFEGKNKKGANGKSGTGAASKGSGATWSTVAAGTGGKKVASSGPTKKTSEGIGFAAAFGASLNSD</sequence>
<proteinExistence type="predicted"/>
<dbReference type="OrthoDB" id="496479at2759"/>
<name>A0A250X365_9CHLO</name>
<feature type="compositionally biased region" description="Low complexity" evidence="1">
    <location>
        <begin position="374"/>
        <end position="391"/>
    </location>
</feature>
<comment type="caution">
    <text evidence="2">The sequence shown here is derived from an EMBL/GenBank/DDBJ whole genome shotgun (WGS) entry which is preliminary data.</text>
</comment>
<dbReference type="EMBL" id="BEGY01000024">
    <property type="protein sequence ID" value="GAX77342.1"/>
    <property type="molecule type" value="Genomic_DNA"/>
</dbReference>
<dbReference type="AlphaFoldDB" id="A0A250X365"/>
<feature type="region of interest" description="Disordered" evidence="1">
    <location>
        <begin position="370"/>
        <end position="415"/>
    </location>
</feature>
<evidence type="ECO:0000256" key="1">
    <source>
        <dbReference type="SAM" id="MobiDB-lite"/>
    </source>
</evidence>
<dbReference type="STRING" id="1157962.A0A250X365"/>
<accession>A0A250X365</accession>